<evidence type="ECO:0000313" key="2">
    <source>
        <dbReference type="Proteomes" id="UP000821865"/>
    </source>
</evidence>
<keyword evidence="2" id="KW-1185">Reference proteome</keyword>
<accession>A0ACB8CET7</accession>
<dbReference type="Proteomes" id="UP000821865">
    <property type="component" value="Chromosome 7"/>
</dbReference>
<comment type="caution">
    <text evidence="1">The sequence shown here is derived from an EMBL/GenBank/DDBJ whole genome shotgun (WGS) entry which is preliminary data.</text>
</comment>
<gene>
    <name evidence="1" type="ORF">HPB49_011349</name>
</gene>
<dbReference type="EMBL" id="CM023476">
    <property type="protein sequence ID" value="KAH7941254.1"/>
    <property type="molecule type" value="Genomic_DNA"/>
</dbReference>
<sequence>MVLSSTLSFTLGREGTVCEDEMKQLGLGASVVKKLVDTVGRCDSMFVFTDRYFTGFKLADFRVEKYLTVVLLQQLSMRYGSCPRLDETEPLSIGPIVSQPAQLTVPPVLPRLPADNIEELEAAEAAV</sequence>
<name>A0ACB8CET7_DERSI</name>
<reference evidence="1" key="1">
    <citation type="submission" date="2020-05" db="EMBL/GenBank/DDBJ databases">
        <title>Large-scale comparative analyses of tick genomes elucidate their genetic diversity and vector capacities.</title>
        <authorList>
            <person name="Jia N."/>
            <person name="Wang J."/>
            <person name="Shi W."/>
            <person name="Du L."/>
            <person name="Sun Y."/>
            <person name="Zhan W."/>
            <person name="Jiang J."/>
            <person name="Wang Q."/>
            <person name="Zhang B."/>
            <person name="Ji P."/>
            <person name="Sakyi L.B."/>
            <person name="Cui X."/>
            <person name="Yuan T."/>
            <person name="Jiang B."/>
            <person name="Yang W."/>
            <person name="Lam T.T.-Y."/>
            <person name="Chang Q."/>
            <person name="Ding S."/>
            <person name="Wang X."/>
            <person name="Zhu J."/>
            <person name="Ruan X."/>
            <person name="Zhao L."/>
            <person name="Wei J."/>
            <person name="Que T."/>
            <person name="Du C."/>
            <person name="Cheng J."/>
            <person name="Dai P."/>
            <person name="Han X."/>
            <person name="Huang E."/>
            <person name="Gao Y."/>
            <person name="Liu J."/>
            <person name="Shao H."/>
            <person name="Ye R."/>
            <person name="Li L."/>
            <person name="Wei W."/>
            <person name="Wang X."/>
            <person name="Wang C."/>
            <person name="Yang T."/>
            <person name="Huo Q."/>
            <person name="Li W."/>
            <person name="Guo W."/>
            <person name="Chen H."/>
            <person name="Zhou L."/>
            <person name="Ni X."/>
            <person name="Tian J."/>
            <person name="Zhou Y."/>
            <person name="Sheng Y."/>
            <person name="Liu T."/>
            <person name="Pan Y."/>
            <person name="Xia L."/>
            <person name="Li J."/>
            <person name="Zhao F."/>
            <person name="Cao W."/>
        </authorList>
    </citation>
    <scope>NUCLEOTIDE SEQUENCE</scope>
    <source>
        <strain evidence="1">Dsil-2018</strain>
    </source>
</reference>
<proteinExistence type="predicted"/>
<evidence type="ECO:0000313" key="1">
    <source>
        <dbReference type="EMBL" id="KAH7941254.1"/>
    </source>
</evidence>
<organism evidence="1 2">
    <name type="scientific">Dermacentor silvarum</name>
    <name type="common">Tick</name>
    <dbReference type="NCBI Taxonomy" id="543639"/>
    <lineage>
        <taxon>Eukaryota</taxon>
        <taxon>Metazoa</taxon>
        <taxon>Ecdysozoa</taxon>
        <taxon>Arthropoda</taxon>
        <taxon>Chelicerata</taxon>
        <taxon>Arachnida</taxon>
        <taxon>Acari</taxon>
        <taxon>Parasitiformes</taxon>
        <taxon>Ixodida</taxon>
        <taxon>Ixodoidea</taxon>
        <taxon>Ixodidae</taxon>
        <taxon>Rhipicephalinae</taxon>
        <taxon>Dermacentor</taxon>
    </lineage>
</organism>
<protein>
    <submittedName>
        <fullName evidence="1">Uncharacterized protein</fullName>
    </submittedName>
</protein>